<dbReference type="GO" id="GO:0003700">
    <property type="term" value="F:DNA-binding transcription factor activity"/>
    <property type="evidence" value="ECO:0007669"/>
    <property type="project" value="InterPro"/>
</dbReference>
<evidence type="ECO:0000256" key="1">
    <source>
        <dbReference type="SAM" id="MobiDB-lite"/>
    </source>
</evidence>
<reference evidence="2" key="1">
    <citation type="journal article" date="2020" name="Stud. Mycol.">
        <title>101 Dothideomycetes genomes: a test case for predicting lifestyles and emergence of pathogens.</title>
        <authorList>
            <person name="Haridas S."/>
            <person name="Albert R."/>
            <person name="Binder M."/>
            <person name="Bloem J."/>
            <person name="Labutti K."/>
            <person name="Salamov A."/>
            <person name="Andreopoulos B."/>
            <person name="Baker S."/>
            <person name="Barry K."/>
            <person name="Bills G."/>
            <person name="Bluhm B."/>
            <person name="Cannon C."/>
            <person name="Castanera R."/>
            <person name="Culley D."/>
            <person name="Daum C."/>
            <person name="Ezra D."/>
            <person name="Gonzalez J."/>
            <person name="Henrissat B."/>
            <person name="Kuo A."/>
            <person name="Liang C."/>
            <person name="Lipzen A."/>
            <person name="Lutzoni F."/>
            <person name="Magnuson J."/>
            <person name="Mondo S."/>
            <person name="Nolan M."/>
            <person name="Ohm R."/>
            <person name="Pangilinan J."/>
            <person name="Park H.-J."/>
            <person name="Ramirez L."/>
            <person name="Alfaro M."/>
            <person name="Sun H."/>
            <person name="Tritt A."/>
            <person name="Yoshinaga Y."/>
            <person name="Zwiers L.-H."/>
            <person name="Turgeon B."/>
            <person name="Goodwin S."/>
            <person name="Spatafora J."/>
            <person name="Crous P."/>
            <person name="Grigoriev I."/>
        </authorList>
    </citation>
    <scope>NUCLEOTIDE SEQUENCE</scope>
    <source>
        <strain evidence="2">CBS 113818</strain>
    </source>
</reference>
<sequence>MTSSESEGQAVPSNFRKRSRASGSAEDRGAKEGKKARGRPRVDTQDATAADRRRTQIRLAQRAYRQRKETTISSLKQQSTQLHSIIEQMNKTFLRFNDAALKSGLLQLNPGLTRELKHATETFTSLAKTASELEAGDDDVDVEGEVTRQPPPAAVSPTEEALHIGWGYSAMPDRSDKPATQYIQTQTQPENYFNNFNNGSFSTSLMPRRQVMVGEFFDQSSDFSSNRQTTPTSQQQPQLPFGLVDLLNQSNAPFSSTNSHIYSVNIPTPDITPPTTRLSTPPLQLPPLTKALTPIFTYSHDETNFARRLSRAALETGFHLLSSANIRPSALNYVFKLSLPYLSLEQLRARFKMMLARGVNEELDFWETPFIHLGGAGTHYPRKDVNGNFLALKNSWTIRQIGPVDKKMARMENVANGRWEDLTDIDLTHFEGEWFDSYDVQGYLEEHWNCKLDPKSSFAECMIEEEETEQFDSTRRSSEGSGNSPSLTHSSTNSSTASAHSDNNNPYNLPEAPFGLDMGFSPAAAPFATHNNIDVSKLANINLSFDQTLGLDLAPGFDYGFRPDSGFNVGMNLGLDIMSANEAERLPVVRQKTKKMAWLEVNKLVDEIIKHGVCLGRAPGFRRRDVDHAVQKALVSAY</sequence>
<dbReference type="Proteomes" id="UP000799424">
    <property type="component" value="Unassembled WGS sequence"/>
</dbReference>
<dbReference type="PANTHER" id="PTHR40618:SF1">
    <property type="entry name" value="B-ZIP TRANSCRIPTION FACTOR (EUROFUNG)"/>
    <property type="match status" value="1"/>
</dbReference>
<dbReference type="PANTHER" id="PTHR40618">
    <property type="entry name" value="B-ZIP TRANSCRIPTION FACTOR (EUROFUNG)-RELATED"/>
    <property type="match status" value="1"/>
</dbReference>
<dbReference type="EMBL" id="MU006241">
    <property type="protein sequence ID" value="KAF2820274.1"/>
    <property type="molecule type" value="Genomic_DNA"/>
</dbReference>
<organism evidence="2 3">
    <name type="scientific">Ophiobolus disseminans</name>
    <dbReference type="NCBI Taxonomy" id="1469910"/>
    <lineage>
        <taxon>Eukaryota</taxon>
        <taxon>Fungi</taxon>
        <taxon>Dikarya</taxon>
        <taxon>Ascomycota</taxon>
        <taxon>Pezizomycotina</taxon>
        <taxon>Dothideomycetes</taxon>
        <taxon>Pleosporomycetidae</taxon>
        <taxon>Pleosporales</taxon>
        <taxon>Pleosporineae</taxon>
        <taxon>Phaeosphaeriaceae</taxon>
        <taxon>Ophiobolus</taxon>
    </lineage>
</organism>
<feature type="compositionally biased region" description="Low complexity" evidence="1">
    <location>
        <begin position="483"/>
        <end position="505"/>
    </location>
</feature>
<protein>
    <recommendedName>
        <fullName evidence="4">BZIP domain-containing protein</fullName>
    </recommendedName>
</protein>
<name>A0A6A6ZIZ3_9PLEO</name>
<feature type="region of interest" description="Disordered" evidence="1">
    <location>
        <begin position="465"/>
        <end position="508"/>
    </location>
</feature>
<dbReference type="Gene3D" id="1.20.5.170">
    <property type="match status" value="1"/>
</dbReference>
<evidence type="ECO:0008006" key="4">
    <source>
        <dbReference type="Google" id="ProtNLM"/>
    </source>
</evidence>
<proteinExistence type="predicted"/>
<evidence type="ECO:0000313" key="2">
    <source>
        <dbReference type="EMBL" id="KAF2820274.1"/>
    </source>
</evidence>
<evidence type="ECO:0000313" key="3">
    <source>
        <dbReference type="Proteomes" id="UP000799424"/>
    </source>
</evidence>
<dbReference type="CDD" id="cd14688">
    <property type="entry name" value="bZIP_YAP"/>
    <property type="match status" value="1"/>
</dbReference>
<dbReference type="OrthoDB" id="3555317at2759"/>
<gene>
    <name evidence="2" type="ORF">CC86DRAFT_119051</name>
</gene>
<feature type="compositionally biased region" description="Basic and acidic residues" evidence="1">
    <location>
        <begin position="25"/>
        <end position="54"/>
    </location>
</feature>
<feature type="region of interest" description="Disordered" evidence="1">
    <location>
        <begin position="1"/>
        <end position="54"/>
    </location>
</feature>
<accession>A0A6A6ZIZ3</accession>
<dbReference type="SUPFAM" id="SSF57959">
    <property type="entry name" value="Leucine zipper domain"/>
    <property type="match status" value="1"/>
</dbReference>
<dbReference type="InterPro" id="IPR046347">
    <property type="entry name" value="bZIP_sf"/>
</dbReference>
<dbReference type="AlphaFoldDB" id="A0A6A6ZIZ3"/>
<keyword evidence="3" id="KW-1185">Reference proteome</keyword>